<feature type="compositionally biased region" description="Basic and acidic residues" evidence="1">
    <location>
        <begin position="1"/>
        <end position="17"/>
    </location>
</feature>
<evidence type="ECO:0000313" key="3">
    <source>
        <dbReference type="Proteomes" id="UP000326759"/>
    </source>
</evidence>
<proteinExistence type="predicted"/>
<feature type="region of interest" description="Disordered" evidence="1">
    <location>
        <begin position="1"/>
        <end position="36"/>
    </location>
</feature>
<name>A0A5N5SJH4_9CRUS</name>
<dbReference type="AlphaFoldDB" id="A0A5N5SJH4"/>
<dbReference type="GO" id="GO:0016787">
    <property type="term" value="F:hydrolase activity"/>
    <property type="evidence" value="ECO:0007669"/>
    <property type="project" value="UniProtKB-KW"/>
</dbReference>
<dbReference type="OrthoDB" id="5949865at2759"/>
<feature type="region of interest" description="Disordered" evidence="1">
    <location>
        <begin position="48"/>
        <end position="71"/>
    </location>
</feature>
<comment type="caution">
    <text evidence="2">The sequence shown here is derived from an EMBL/GenBank/DDBJ whole genome shotgun (WGS) entry which is preliminary data.</text>
</comment>
<dbReference type="GO" id="GO:0110001">
    <property type="term" value="C:toxin-antitoxin complex"/>
    <property type="evidence" value="ECO:0007669"/>
    <property type="project" value="InterPro"/>
</dbReference>
<evidence type="ECO:0000313" key="2">
    <source>
        <dbReference type="EMBL" id="KAB7493982.1"/>
    </source>
</evidence>
<evidence type="ECO:0000256" key="1">
    <source>
        <dbReference type="SAM" id="MobiDB-lite"/>
    </source>
</evidence>
<protein>
    <submittedName>
        <fullName evidence="2">Uncharacterized protein</fullName>
    </submittedName>
</protein>
<reference evidence="2 3" key="1">
    <citation type="journal article" date="2019" name="PLoS Biol.">
        <title>Sex chromosomes control vertical transmission of feminizing Wolbachia symbionts in an isopod.</title>
        <authorList>
            <person name="Becking T."/>
            <person name="Chebbi M.A."/>
            <person name="Giraud I."/>
            <person name="Moumen B."/>
            <person name="Laverre T."/>
            <person name="Caubet Y."/>
            <person name="Peccoud J."/>
            <person name="Gilbert C."/>
            <person name="Cordaux R."/>
        </authorList>
    </citation>
    <scope>NUCLEOTIDE SEQUENCE [LARGE SCALE GENOMIC DNA]</scope>
    <source>
        <strain evidence="2">ANa2</strain>
        <tissue evidence="2">Whole body excluding digestive tract and cuticle</tissue>
    </source>
</reference>
<organism evidence="2 3">
    <name type="scientific">Armadillidium nasatum</name>
    <dbReference type="NCBI Taxonomy" id="96803"/>
    <lineage>
        <taxon>Eukaryota</taxon>
        <taxon>Metazoa</taxon>
        <taxon>Ecdysozoa</taxon>
        <taxon>Arthropoda</taxon>
        <taxon>Crustacea</taxon>
        <taxon>Multicrustacea</taxon>
        <taxon>Malacostraca</taxon>
        <taxon>Eumalacostraca</taxon>
        <taxon>Peracarida</taxon>
        <taxon>Isopoda</taxon>
        <taxon>Oniscidea</taxon>
        <taxon>Crinocheta</taxon>
        <taxon>Armadillidiidae</taxon>
        <taxon>Armadillidium</taxon>
    </lineage>
</organism>
<gene>
    <name evidence="2" type="ORF">Anas_11379</name>
</gene>
<dbReference type="GO" id="GO:0004540">
    <property type="term" value="F:RNA nuclease activity"/>
    <property type="evidence" value="ECO:0007669"/>
    <property type="project" value="InterPro"/>
</dbReference>
<feature type="compositionally biased region" description="Polar residues" evidence="1">
    <location>
        <begin position="21"/>
        <end position="31"/>
    </location>
</feature>
<accession>A0A5N5SJH4</accession>
<keyword evidence="3" id="KW-1185">Reference proteome</keyword>
<dbReference type="EMBL" id="SEYY01024633">
    <property type="protein sequence ID" value="KAB7493982.1"/>
    <property type="molecule type" value="Genomic_DNA"/>
</dbReference>
<dbReference type="Proteomes" id="UP000326759">
    <property type="component" value="Unassembled WGS sequence"/>
</dbReference>
<sequence length="71" mass="7877">MAESTEKLENISEKTSELQEESVSAENSGDLESTESIEALEEAKLRSKYPNINHRPMAGHSAFLQKRLAKG</sequence>